<evidence type="ECO:0000313" key="1">
    <source>
        <dbReference type="EMBL" id="MBS2547827.1"/>
    </source>
</evidence>
<sequence length="108" mass="12253">MGVGGWLRKGTDRFLSRFEDPLEQFELARRRQLDLLGDLEHRMLLVQPGSKEEANLLKAKADLEGRISEFQGIIVRLKASKSAGASASAADRLEEEMRRLAEDARRWS</sequence>
<keyword evidence="2" id="KW-1185">Reference proteome</keyword>
<protein>
    <submittedName>
        <fullName evidence="1">Uncharacterized protein</fullName>
    </submittedName>
</protein>
<comment type="caution">
    <text evidence="1">The sequence shown here is derived from an EMBL/GenBank/DDBJ whole genome shotgun (WGS) entry which is preliminary data.</text>
</comment>
<reference evidence="1 2" key="1">
    <citation type="submission" date="2020-02" db="EMBL/GenBank/DDBJ databases">
        <title>Acidophilic actinobacteria isolated from forest soil.</title>
        <authorList>
            <person name="Golinska P."/>
        </authorList>
    </citation>
    <scope>NUCLEOTIDE SEQUENCE [LARGE SCALE GENOMIC DNA]</scope>
    <source>
        <strain evidence="1 2">NL8</strain>
    </source>
</reference>
<name>A0ABS5KP45_9ACTN</name>
<gene>
    <name evidence="1" type="ORF">KGQ19_13215</name>
</gene>
<dbReference type="EMBL" id="JAAFYZ010000035">
    <property type="protein sequence ID" value="MBS2547827.1"/>
    <property type="molecule type" value="Genomic_DNA"/>
</dbReference>
<dbReference type="Proteomes" id="UP000730482">
    <property type="component" value="Unassembled WGS sequence"/>
</dbReference>
<proteinExistence type="predicted"/>
<evidence type="ECO:0000313" key="2">
    <source>
        <dbReference type="Proteomes" id="UP000730482"/>
    </source>
</evidence>
<accession>A0ABS5KP45</accession>
<organism evidence="1 2">
    <name type="scientific">Catenulispora pinistramenti</name>
    <dbReference type="NCBI Taxonomy" id="2705254"/>
    <lineage>
        <taxon>Bacteria</taxon>
        <taxon>Bacillati</taxon>
        <taxon>Actinomycetota</taxon>
        <taxon>Actinomycetes</taxon>
        <taxon>Catenulisporales</taxon>
        <taxon>Catenulisporaceae</taxon>
        <taxon>Catenulispora</taxon>
    </lineage>
</organism>
<dbReference type="RefSeq" id="WP_212009403.1">
    <property type="nucleotide sequence ID" value="NZ_JAAFYZ010000035.1"/>
</dbReference>